<evidence type="ECO:0000256" key="9">
    <source>
        <dbReference type="PIRNR" id="PIRNR038994"/>
    </source>
</evidence>
<keyword evidence="6 9" id="KW-0119">Carbohydrate metabolism</keyword>
<evidence type="ECO:0000256" key="1">
    <source>
        <dbReference type="ARBA" id="ARBA00010716"/>
    </source>
</evidence>
<reference evidence="14 15" key="1">
    <citation type="submission" date="2019-01" db="EMBL/GenBank/DDBJ databases">
        <title>Anoxybacillus flavithermus in powdered infant formula.</title>
        <authorList>
            <person name="Rhee M.S."/>
            <person name="Choi I.-G."/>
            <person name="Cho T.J."/>
            <person name="Park B."/>
        </authorList>
    </citation>
    <scope>NUCLEOTIDE SEQUENCE [LARGE SCALE GENOMIC DNA]</scope>
    <source>
        <strain evidence="14 15">FHS-PPAM212</strain>
    </source>
</reference>
<evidence type="ECO:0000313" key="14">
    <source>
        <dbReference type="EMBL" id="RWU13911.1"/>
    </source>
</evidence>
<evidence type="ECO:0000256" key="10">
    <source>
        <dbReference type="PIRSR" id="PIRSR038994-1"/>
    </source>
</evidence>
<dbReference type="Gene3D" id="3.20.20.140">
    <property type="entry name" value="Metal-dependent hydrolases"/>
    <property type="match status" value="1"/>
</dbReference>
<accession>A0AAX2A1Z3</accession>
<dbReference type="InterPro" id="IPR006680">
    <property type="entry name" value="Amidohydro-rel"/>
</dbReference>
<proteinExistence type="inferred from homology"/>
<feature type="domain" description="Amidohydrolase-related" evidence="13">
    <location>
        <begin position="52"/>
        <end position="387"/>
    </location>
</feature>
<dbReference type="RefSeq" id="WP_128356647.1">
    <property type="nucleotide sequence ID" value="NZ_JABJVB010000029.1"/>
</dbReference>
<gene>
    <name evidence="14" type="primary">nagA</name>
    <name evidence="14" type="ORF">EA138_06410</name>
</gene>
<dbReference type="NCBIfam" id="TIGR00221">
    <property type="entry name" value="nagA"/>
    <property type="match status" value="1"/>
</dbReference>
<feature type="binding site" evidence="12">
    <location>
        <position position="198"/>
    </location>
    <ligand>
        <name>Zn(2+)</name>
        <dbReference type="ChEBI" id="CHEBI:29105"/>
    </ligand>
</feature>
<dbReference type="GO" id="GO:0006046">
    <property type="term" value="P:N-acetylglucosamine catabolic process"/>
    <property type="evidence" value="ECO:0007669"/>
    <property type="project" value="TreeGrafter"/>
</dbReference>
<evidence type="ECO:0000256" key="2">
    <source>
        <dbReference type="ARBA" id="ARBA00011899"/>
    </source>
</evidence>
<evidence type="ECO:0000256" key="5">
    <source>
        <dbReference type="ARBA" id="ARBA00022801"/>
    </source>
</evidence>
<keyword evidence="4 12" id="KW-0479">Metal-binding</keyword>
<feature type="binding site" evidence="11">
    <location>
        <begin position="315"/>
        <end position="317"/>
    </location>
    <ligand>
        <name>substrate</name>
    </ligand>
</feature>
<comment type="caution">
    <text evidence="14">The sequence shown here is derived from an EMBL/GenBank/DDBJ whole genome shotgun (WGS) entry which is preliminary data.</text>
</comment>
<name>A0AAX2A1Z3_9BACL</name>
<comment type="catalytic activity">
    <reaction evidence="7">
        <text>N-acetyl-D-glucosamine 6-phosphate + H2O = D-glucosamine 6-phosphate + acetate</text>
        <dbReference type="Rhea" id="RHEA:22936"/>
        <dbReference type="ChEBI" id="CHEBI:15377"/>
        <dbReference type="ChEBI" id="CHEBI:30089"/>
        <dbReference type="ChEBI" id="CHEBI:57513"/>
        <dbReference type="ChEBI" id="CHEBI:58725"/>
        <dbReference type="EC" id="3.5.1.25"/>
    </reaction>
</comment>
<evidence type="ECO:0000256" key="12">
    <source>
        <dbReference type="PIRSR" id="PIRSR038994-3"/>
    </source>
</evidence>
<feature type="binding site" evidence="11">
    <location>
        <position position="143"/>
    </location>
    <ligand>
        <name>substrate</name>
    </ligand>
</feature>
<protein>
    <recommendedName>
        <fullName evidence="3">N-acetylglucosamine-6-phosphate deacetylase</fullName>
        <ecNumber evidence="2">3.5.1.25</ecNumber>
    </recommendedName>
</protein>
<evidence type="ECO:0000256" key="8">
    <source>
        <dbReference type="ARBA" id="ARBA00060590"/>
    </source>
</evidence>
<dbReference type="PANTHER" id="PTHR11113">
    <property type="entry name" value="N-ACETYLGLUCOSAMINE-6-PHOSPHATE DEACETYLASE"/>
    <property type="match status" value="1"/>
</dbReference>
<dbReference type="Pfam" id="PF01979">
    <property type="entry name" value="Amidohydro_1"/>
    <property type="match status" value="1"/>
</dbReference>
<feature type="binding site" evidence="12">
    <location>
        <position position="132"/>
    </location>
    <ligand>
        <name>Zn(2+)</name>
        <dbReference type="ChEBI" id="CHEBI:29105"/>
    </ligand>
</feature>
<evidence type="ECO:0000256" key="7">
    <source>
        <dbReference type="ARBA" id="ARBA00047647"/>
    </source>
</evidence>
<dbReference type="SUPFAM" id="SSF51338">
    <property type="entry name" value="Composite domain of metallo-dependent hydrolases"/>
    <property type="match status" value="1"/>
</dbReference>
<comment type="pathway">
    <text evidence="8">Amino-sugar metabolism; N-acetylneuraminate degradation; D-fructose 6-phosphate from N-acetylneuraminate: step 4/5.</text>
</comment>
<dbReference type="SUPFAM" id="SSF51556">
    <property type="entry name" value="Metallo-dependent hydrolases"/>
    <property type="match status" value="1"/>
</dbReference>
<dbReference type="InterPro" id="IPR032466">
    <property type="entry name" value="Metal_Hydrolase"/>
</dbReference>
<feature type="binding site" evidence="12">
    <location>
        <position position="219"/>
    </location>
    <ligand>
        <name>Zn(2+)</name>
        <dbReference type="ChEBI" id="CHEBI:29105"/>
    </ligand>
</feature>
<dbReference type="FunFam" id="3.20.20.140:FF:000004">
    <property type="entry name" value="N-acetylglucosamine-6-phosphate deacetylase"/>
    <property type="match status" value="1"/>
</dbReference>
<feature type="active site" description="Proton donor/acceptor" evidence="10">
    <location>
        <position position="277"/>
    </location>
</feature>
<dbReference type="CDD" id="cd00854">
    <property type="entry name" value="NagA"/>
    <property type="match status" value="1"/>
</dbReference>
<evidence type="ECO:0000256" key="6">
    <source>
        <dbReference type="ARBA" id="ARBA00023277"/>
    </source>
</evidence>
<evidence type="ECO:0000313" key="15">
    <source>
        <dbReference type="Proteomes" id="UP000286434"/>
    </source>
</evidence>
<evidence type="ECO:0000256" key="11">
    <source>
        <dbReference type="PIRSR" id="PIRSR038994-2"/>
    </source>
</evidence>
<feature type="binding site" evidence="11">
    <location>
        <position position="254"/>
    </location>
    <ligand>
        <name>substrate</name>
    </ligand>
</feature>
<dbReference type="GO" id="GO:0046872">
    <property type="term" value="F:metal ion binding"/>
    <property type="evidence" value="ECO:0007669"/>
    <property type="project" value="UniProtKB-KW"/>
</dbReference>
<dbReference type="InterPro" id="IPR003764">
    <property type="entry name" value="GlcNAc_6-P_deAcase"/>
</dbReference>
<evidence type="ECO:0000256" key="4">
    <source>
        <dbReference type="ARBA" id="ARBA00022723"/>
    </source>
</evidence>
<sequence>MNRFLLKNATVYAEEGWIENGCVLVEGEKIAYVGSNTFFPDVPTIELAPRYFLVPGFIDLHIHGAFGADVMDASMEALQTIVSRLPEEGTTSFLATTMTAPAEQIEQAVENVARYMRYNVPGQSEVLGIHLEGPFLSPKRAGAQHPRDIIEPNVALFQHWQQKANGNIRLVTLAPEENNGIALVSYLKENDVIASIGHSDAGYEQVKKAIQAGVTHVTHLFNGMSGIHHRTPGVALAALMHEEVMCELIADGIHVAPEMVWFAYKNKGKEGLVIITDSMRAKCFGEGEFGEGEYELGGQRVVVRNGKAMLVDGTLAGSVLTLKQAVQNVIAFAKCSLEDAIHMASWNPAKQLGVLDRKGSIRTGKDADLVVLNETYEVVMTFCRGKLAYDRRGNRCE</sequence>
<evidence type="ECO:0000259" key="13">
    <source>
        <dbReference type="Pfam" id="PF01979"/>
    </source>
</evidence>
<feature type="binding site" evidence="11">
    <location>
        <position position="230"/>
    </location>
    <ligand>
        <name>substrate</name>
    </ligand>
</feature>
<comment type="similarity">
    <text evidence="1 9">Belongs to the metallo-dependent hydrolases superfamily. NagA family.</text>
</comment>
<dbReference type="Proteomes" id="UP000286434">
    <property type="component" value="Unassembled WGS sequence"/>
</dbReference>
<dbReference type="EMBL" id="SBBW01000018">
    <property type="protein sequence ID" value="RWU13911.1"/>
    <property type="molecule type" value="Genomic_DNA"/>
</dbReference>
<keyword evidence="5 9" id="KW-0378">Hydrolase</keyword>
<dbReference type="EC" id="3.5.1.25" evidence="2"/>
<dbReference type="AlphaFoldDB" id="A0AAX2A1Z3"/>
<dbReference type="Gene3D" id="2.30.40.10">
    <property type="entry name" value="Urease, subunit C, domain 1"/>
    <property type="match status" value="1"/>
</dbReference>
<organism evidence="14 15">
    <name type="scientific">Anoxybacillus flavithermus</name>
    <dbReference type="NCBI Taxonomy" id="33934"/>
    <lineage>
        <taxon>Bacteria</taxon>
        <taxon>Bacillati</taxon>
        <taxon>Bacillota</taxon>
        <taxon>Bacilli</taxon>
        <taxon>Bacillales</taxon>
        <taxon>Anoxybacillaceae</taxon>
        <taxon>Anoxybacillus</taxon>
    </lineage>
</organism>
<comment type="cofactor">
    <cofactor evidence="12">
        <name>a divalent metal cation</name>
        <dbReference type="ChEBI" id="CHEBI:60240"/>
    </cofactor>
    <text evidence="12">Binds 1 divalent metal cation per subunit.</text>
</comment>
<dbReference type="GO" id="GO:0008448">
    <property type="term" value="F:N-acetylglucosamine-6-phosphate deacetylase activity"/>
    <property type="evidence" value="ECO:0007669"/>
    <property type="project" value="UniProtKB-EC"/>
</dbReference>
<dbReference type="PANTHER" id="PTHR11113:SF14">
    <property type="entry name" value="N-ACETYLGLUCOSAMINE-6-PHOSPHATE DEACETYLASE"/>
    <property type="match status" value="1"/>
</dbReference>
<dbReference type="PIRSF" id="PIRSF038994">
    <property type="entry name" value="NagA"/>
    <property type="match status" value="1"/>
</dbReference>
<feature type="binding site" evidence="11">
    <location>
        <begin position="222"/>
        <end position="223"/>
    </location>
    <ligand>
        <name>substrate</name>
    </ligand>
</feature>
<evidence type="ECO:0000256" key="3">
    <source>
        <dbReference type="ARBA" id="ARBA00018029"/>
    </source>
</evidence>
<dbReference type="InterPro" id="IPR011059">
    <property type="entry name" value="Metal-dep_hydrolase_composite"/>
</dbReference>